<dbReference type="Proteomes" id="UP000683000">
    <property type="component" value="Unassembled WGS sequence"/>
</dbReference>
<evidence type="ECO:0000313" key="3">
    <source>
        <dbReference type="Proteomes" id="UP000683000"/>
    </source>
</evidence>
<dbReference type="EMBL" id="JAGFBS010000109">
    <property type="protein sequence ID" value="KAG6369071.1"/>
    <property type="molecule type" value="Genomic_DNA"/>
</dbReference>
<evidence type="ECO:0000313" key="2">
    <source>
        <dbReference type="EMBL" id="KAG6369071.1"/>
    </source>
</evidence>
<organism evidence="2 3">
    <name type="scientific">Boletus reticuloceps</name>
    <dbReference type="NCBI Taxonomy" id="495285"/>
    <lineage>
        <taxon>Eukaryota</taxon>
        <taxon>Fungi</taxon>
        <taxon>Dikarya</taxon>
        <taxon>Basidiomycota</taxon>
        <taxon>Agaricomycotina</taxon>
        <taxon>Agaricomycetes</taxon>
        <taxon>Agaricomycetidae</taxon>
        <taxon>Boletales</taxon>
        <taxon>Boletineae</taxon>
        <taxon>Boletaceae</taxon>
        <taxon>Boletoideae</taxon>
        <taxon>Boletus</taxon>
    </lineage>
</organism>
<feature type="region of interest" description="Disordered" evidence="1">
    <location>
        <begin position="173"/>
        <end position="228"/>
    </location>
</feature>
<name>A0A8I2YBZ0_9AGAM</name>
<keyword evidence="3" id="KW-1185">Reference proteome</keyword>
<feature type="compositionally biased region" description="Basic and acidic residues" evidence="1">
    <location>
        <begin position="216"/>
        <end position="228"/>
    </location>
</feature>
<feature type="non-terminal residue" evidence="2">
    <location>
        <position position="1"/>
    </location>
</feature>
<sequence length="228" mass="25307">MVEFRRNDVEGGERLLSLCLDHVSPADHHILFHNRSSSSSSTLTHGDKPSGKNKKEVAAAITKHIFEQDPEHSSMYTINLAKYTTSTEENILRTPCTFYKHRRWNVPQGGDSNVKPASNLLEKVRGVFPYYDDLNSIWKEIPSFDSKLVSSKAGVNHAKSLLQIVQAKTLAGTEHDEDAMQDDADAEEVNGRPAAQDAEQHDGNVPMDDGLEEDSEHGGKAVVKDWLA</sequence>
<dbReference type="AlphaFoldDB" id="A0A8I2YBZ0"/>
<reference evidence="2" key="1">
    <citation type="submission" date="2021-03" db="EMBL/GenBank/DDBJ databases">
        <title>Evolutionary innovations through gain and loss of genes in the ectomycorrhizal Boletales.</title>
        <authorList>
            <person name="Wu G."/>
            <person name="Miyauchi S."/>
            <person name="Morin E."/>
            <person name="Yang Z.-L."/>
            <person name="Xu J."/>
            <person name="Martin F.M."/>
        </authorList>
    </citation>
    <scope>NUCLEOTIDE SEQUENCE</scope>
    <source>
        <strain evidence="2">BR01</strain>
    </source>
</reference>
<comment type="caution">
    <text evidence="2">The sequence shown here is derived from an EMBL/GenBank/DDBJ whole genome shotgun (WGS) entry which is preliminary data.</text>
</comment>
<proteinExistence type="predicted"/>
<accession>A0A8I2YBZ0</accession>
<protein>
    <submittedName>
        <fullName evidence="2">Uncharacterized protein</fullName>
    </submittedName>
</protein>
<evidence type="ECO:0000256" key="1">
    <source>
        <dbReference type="SAM" id="MobiDB-lite"/>
    </source>
</evidence>
<dbReference type="OrthoDB" id="2678246at2759"/>
<gene>
    <name evidence="2" type="ORF">JVT61DRAFT_1515</name>
</gene>
<feature type="compositionally biased region" description="Acidic residues" evidence="1">
    <location>
        <begin position="175"/>
        <end position="188"/>
    </location>
</feature>